<evidence type="ECO:0000259" key="1">
    <source>
        <dbReference type="Pfam" id="PF00849"/>
    </source>
</evidence>
<protein>
    <submittedName>
        <fullName evidence="2">RNA pseudouridine synthase</fullName>
        <ecNumber evidence="2">4.2.1.70</ecNumber>
    </submittedName>
</protein>
<dbReference type="SUPFAM" id="SSF55120">
    <property type="entry name" value="Pseudouridine synthase"/>
    <property type="match status" value="1"/>
</dbReference>
<dbReference type="GO" id="GO:0004730">
    <property type="term" value="F:pseudouridylate synthase activity"/>
    <property type="evidence" value="ECO:0007669"/>
    <property type="project" value="UniProtKB-EC"/>
</dbReference>
<dbReference type="InterPro" id="IPR006224">
    <property type="entry name" value="PsdUridine_synth_RluA-like_CS"/>
</dbReference>
<keyword evidence="3" id="KW-1185">Reference proteome</keyword>
<dbReference type="InterPro" id="IPR020103">
    <property type="entry name" value="PsdUridine_synth_cat_dom_sf"/>
</dbReference>
<comment type="caution">
    <text evidence="2">The sequence shown here is derived from an EMBL/GenBank/DDBJ whole genome shotgun (WGS) entry which is preliminary data.</text>
</comment>
<dbReference type="Pfam" id="PF00849">
    <property type="entry name" value="PseudoU_synth_2"/>
    <property type="match status" value="1"/>
</dbReference>
<dbReference type="PANTHER" id="PTHR21600:SF89">
    <property type="entry name" value="RIBOSOMAL LARGE SUBUNIT PSEUDOURIDINE SYNTHASE A"/>
    <property type="match status" value="1"/>
</dbReference>
<gene>
    <name evidence="2" type="ORF">MTCD1_00421</name>
</gene>
<feature type="domain" description="Pseudouridine synthase RsuA/RluA-like" evidence="1">
    <location>
        <begin position="362"/>
        <end position="517"/>
    </location>
</feature>
<dbReference type="PROSITE" id="PS01129">
    <property type="entry name" value="PSI_RLU"/>
    <property type="match status" value="1"/>
</dbReference>
<dbReference type="InterPro" id="IPR050188">
    <property type="entry name" value="RluA_PseudoU_synthase"/>
</dbReference>
<evidence type="ECO:0000313" key="2">
    <source>
        <dbReference type="EMBL" id="GAW94824.1"/>
    </source>
</evidence>
<dbReference type="CDD" id="cd02869">
    <property type="entry name" value="PseudoU_synth_RluA_like"/>
    <property type="match status" value="1"/>
</dbReference>
<dbReference type="RefSeq" id="WP_057180002.1">
    <property type="nucleotide sequence ID" value="NZ_BDQM01000002.1"/>
</dbReference>
<sequence length="564" mass="63958">MQMNDPCFTRFKSSIDCYSLPERFTFPFYYQPHPLCLLAAQELQVSLEQKQSLQHNFSQSGKMFGVLLVVNAQGELGYLSGFSGQLADNNDLSHFVPPVDDSTKAEFFKKEQKLINDLNAQLSLLEDNPEIAVKKQALAKLSSLANNDISQLQSENSTQRQARKAQRTLAMASLSDDEFTQLKKQLAKESVADKNALKYLKYSWQEKLTTAQYALDSLLEVIWGIKERRSLLSKALQQKLFEQYRFLNIKQEEKNLTDLFIDTAFHHRYGVPPAGAGDCAAPKLLQYAFKVGLKPLAMAEFWWGKSPKSAVRQHKNFYTACMGKCQPILAHMLSGMPMDDNPMLKDLAKEKSIDILYQDNEMAVINKPSELLSVPGKSITDCVYSRMKLFFPKATGPLIVHRLDMSTSGLMVIALTKSAHKSLQQQFIKRTVEKRYVALLSGCPKQILDNEEGIIRLPLAGDFDDRPRQMVCFETGKDAETKWQRVAFEQQGKQTLVRVHLYPKTGRTHQLRVHCAHHLGFNTPIVGDDLYGSTANRLHLHAEMLKLKHPTTNELMEFTVAANF</sequence>
<dbReference type="Gene3D" id="3.30.2350.10">
    <property type="entry name" value="Pseudouridine synthase"/>
    <property type="match status" value="1"/>
</dbReference>
<dbReference type="InterPro" id="IPR006145">
    <property type="entry name" value="PsdUridine_synth_RsuA/RluA"/>
</dbReference>
<name>A0ABQ0MR60_9GAMM</name>
<reference evidence="2 3" key="1">
    <citation type="submission" date="2017-06" db="EMBL/GenBank/DDBJ databases">
        <title>Whole Genome Sequences of Colwellia marinimaniae MTCD1.</title>
        <authorList>
            <person name="Kusumoto H."/>
            <person name="Inoue M."/>
            <person name="Tanikawa K."/>
            <person name="Maeji H."/>
            <person name="Cameron J.H."/>
            <person name="Bartlett D.H."/>
        </authorList>
    </citation>
    <scope>NUCLEOTIDE SEQUENCE [LARGE SCALE GENOMIC DNA]</scope>
    <source>
        <strain evidence="2 3">MTCD1</strain>
    </source>
</reference>
<organism evidence="2 3">
    <name type="scientific">Colwellia marinimaniae</name>
    <dbReference type="NCBI Taxonomy" id="1513592"/>
    <lineage>
        <taxon>Bacteria</taxon>
        <taxon>Pseudomonadati</taxon>
        <taxon>Pseudomonadota</taxon>
        <taxon>Gammaproteobacteria</taxon>
        <taxon>Alteromonadales</taxon>
        <taxon>Colwelliaceae</taxon>
        <taxon>Colwellia</taxon>
    </lineage>
</organism>
<dbReference type="Proteomes" id="UP000197068">
    <property type="component" value="Unassembled WGS sequence"/>
</dbReference>
<accession>A0ABQ0MR60</accession>
<dbReference type="EC" id="4.2.1.70" evidence="2"/>
<evidence type="ECO:0000313" key="3">
    <source>
        <dbReference type="Proteomes" id="UP000197068"/>
    </source>
</evidence>
<dbReference type="EMBL" id="BDQM01000002">
    <property type="protein sequence ID" value="GAW94824.1"/>
    <property type="molecule type" value="Genomic_DNA"/>
</dbReference>
<proteinExistence type="predicted"/>
<dbReference type="PANTHER" id="PTHR21600">
    <property type="entry name" value="MITOCHONDRIAL RNA PSEUDOURIDINE SYNTHASE"/>
    <property type="match status" value="1"/>
</dbReference>
<keyword evidence="2" id="KW-0456">Lyase</keyword>